<dbReference type="EMBL" id="CM037615">
    <property type="protein sequence ID" value="KAH8013774.1"/>
    <property type="molecule type" value="Genomic_DNA"/>
</dbReference>
<reference evidence="1" key="1">
    <citation type="submission" date="2021-08" db="EMBL/GenBank/DDBJ databases">
        <title>The first chromosome-level gecko genome reveals the dynamic sex chromosomes of Neotropical dwarf geckos (Sphaerodactylidae: Sphaerodactylus).</title>
        <authorList>
            <person name="Pinto B.J."/>
            <person name="Keating S.E."/>
            <person name="Gamble T."/>
        </authorList>
    </citation>
    <scope>NUCLEOTIDE SEQUENCE</scope>
    <source>
        <strain evidence="1">TG3544</strain>
    </source>
</reference>
<sequence length="329" mass="35676">MNTWINFPVTLAFLIVVSKQMGSYGQETEDSCCAQLKGLSQCGADKVFLQGQPGIPGMPGVPGTNGLPGAKGDAGPQGPPGEKGSAGVTGKAGPKGEKGDKGDAISCASCQQQETRAGNCKELLELGETLNGWYTVYPVPGKAITVFCDMETDGGGWLVFQRRQDGSVNFYRDWQSYKKGFGKQASEFWLGNDKIHLLTKSGVQQLRIDTRDFNDTNTYAAYTSFQILSEEENYRLQVGSYIGGDMGDSFSSHNGLNFSTLDKDNDVYDQGSCAVSYKGGWWYGVCHSSNLNGLYLGGKHTSYANGINWAAGKGHHYSYKYADMKIRPQ</sequence>
<protein>
    <submittedName>
        <fullName evidence="1">Ryncolin-1</fullName>
    </submittedName>
</protein>
<evidence type="ECO:0000313" key="1">
    <source>
        <dbReference type="EMBL" id="KAH8013774.1"/>
    </source>
</evidence>
<comment type="caution">
    <text evidence="1">The sequence shown here is derived from an EMBL/GenBank/DDBJ whole genome shotgun (WGS) entry which is preliminary data.</text>
</comment>
<organism evidence="1 2">
    <name type="scientific">Sphaerodactylus townsendi</name>
    <dbReference type="NCBI Taxonomy" id="933632"/>
    <lineage>
        <taxon>Eukaryota</taxon>
        <taxon>Metazoa</taxon>
        <taxon>Chordata</taxon>
        <taxon>Craniata</taxon>
        <taxon>Vertebrata</taxon>
        <taxon>Euteleostomi</taxon>
        <taxon>Lepidosauria</taxon>
        <taxon>Squamata</taxon>
        <taxon>Bifurcata</taxon>
        <taxon>Gekkota</taxon>
        <taxon>Sphaerodactylidae</taxon>
        <taxon>Sphaerodactylus</taxon>
    </lineage>
</organism>
<proteinExistence type="predicted"/>
<dbReference type="Proteomes" id="UP000827872">
    <property type="component" value="Linkage Group LG02"/>
</dbReference>
<accession>A0ACB8G3K8</accession>
<keyword evidence="2" id="KW-1185">Reference proteome</keyword>
<evidence type="ECO:0000313" key="2">
    <source>
        <dbReference type="Proteomes" id="UP000827872"/>
    </source>
</evidence>
<name>A0ACB8G3K8_9SAUR</name>
<gene>
    <name evidence="1" type="ORF">K3G42_021945</name>
</gene>